<reference evidence="1 2" key="1">
    <citation type="submission" date="2018-07" db="EMBL/GenBank/DDBJ databases">
        <title>A high quality draft genome assembly of the barn swallow (H. rustica rustica).</title>
        <authorList>
            <person name="Formenti G."/>
            <person name="Chiara M."/>
            <person name="Poveda L."/>
            <person name="Francoijs K.-J."/>
            <person name="Bonisoli-Alquati A."/>
            <person name="Canova L."/>
            <person name="Gianfranceschi L."/>
            <person name="Horner D.S."/>
            <person name="Saino N."/>
        </authorList>
    </citation>
    <scope>NUCLEOTIDE SEQUENCE [LARGE SCALE GENOMIC DNA]</scope>
    <source>
        <strain evidence="1">Chelidonia</strain>
        <tissue evidence="1">Blood</tissue>
    </source>
</reference>
<comment type="caution">
    <text evidence="1">The sequence shown here is derived from an EMBL/GenBank/DDBJ whole genome shotgun (WGS) entry which is preliminary data.</text>
</comment>
<evidence type="ECO:0000313" key="2">
    <source>
        <dbReference type="Proteomes" id="UP000269221"/>
    </source>
</evidence>
<dbReference type="AlphaFoldDB" id="A0A3M0JBS2"/>
<protein>
    <submittedName>
        <fullName evidence="1">Uncharacterized protein</fullName>
    </submittedName>
</protein>
<organism evidence="1 2">
    <name type="scientific">Hirundo rustica rustica</name>
    <dbReference type="NCBI Taxonomy" id="333673"/>
    <lineage>
        <taxon>Eukaryota</taxon>
        <taxon>Metazoa</taxon>
        <taxon>Chordata</taxon>
        <taxon>Craniata</taxon>
        <taxon>Vertebrata</taxon>
        <taxon>Euteleostomi</taxon>
        <taxon>Archelosauria</taxon>
        <taxon>Archosauria</taxon>
        <taxon>Dinosauria</taxon>
        <taxon>Saurischia</taxon>
        <taxon>Theropoda</taxon>
        <taxon>Coelurosauria</taxon>
        <taxon>Aves</taxon>
        <taxon>Neognathae</taxon>
        <taxon>Neoaves</taxon>
        <taxon>Telluraves</taxon>
        <taxon>Australaves</taxon>
        <taxon>Passeriformes</taxon>
        <taxon>Sylvioidea</taxon>
        <taxon>Hirundinidae</taxon>
        <taxon>Hirundo</taxon>
    </lineage>
</organism>
<evidence type="ECO:0000313" key="1">
    <source>
        <dbReference type="EMBL" id="RMB98254.1"/>
    </source>
</evidence>
<proteinExistence type="predicted"/>
<dbReference type="EMBL" id="QRBI01000153">
    <property type="protein sequence ID" value="RMB98254.1"/>
    <property type="molecule type" value="Genomic_DNA"/>
</dbReference>
<name>A0A3M0JBS2_HIRRU</name>
<dbReference type="Proteomes" id="UP000269221">
    <property type="component" value="Unassembled WGS sequence"/>
</dbReference>
<keyword evidence="2" id="KW-1185">Reference proteome</keyword>
<gene>
    <name evidence="1" type="ORF">DUI87_25157</name>
</gene>
<accession>A0A3M0JBS2</accession>
<sequence length="125" mass="13666">MVRNVVVIKNYLLLQSQSSADVTPPPPPNTKTSGNNASSFCKAFYFTASKCFETIGLHNKNWVSSAFLILEMRTNRNEFPPSVTIPSSVIIGREAASQKIAIKGIPKKTNIAKLSLSLQQTGRVI</sequence>